<name>A0A5B7DBQ4_PORTR</name>
<gene>
    <name evidence="1" type="ORF">E2C01_011561</name>
</gene>
<reference evidence="1 2" key="1">
    <citation type="submission" date="2019-05" db="EMBL/GenBank/DDBJ databases">
        <title>Another draft genome of Portunus trituberculatus and its Hox gene families provides insights of decapod evolution.</title>
        <authorList>
            <person name="Jeong J.-H."/>
            <person name="Song I."/>
            <person name="Kim S."/>
            <person name="Choi T."/>
            <person name="Kim D."/>
            <person name="Ryu S."/>
            <person name="Kim W."/>
        </authorList>
    </citation>
    <scope>NUCLEOTIDE SEQUENCE [LARGE SCALE GENOMIC DNA]</scope>
    <source>
        <tissue evidence="1">Muscle</tissue>
    </source>
</reference>
<comment type="caution">
    <text evidence="1">The sequence shown here is derived from an EMBL/GenBank/DDBJ whole genome shotgun (WGS) entry which is preliminary data.</text>
</comment>
<sequence length="106" mass="11331">MVGVLAWCVCGVGGGTVLPILMCLTKSCGSVVCYIPCVLHQFCFSYLSTPKSVSALRASASYTLPPPPLMSISKNSLPNGMAMKISHRAAARMLIKEYHVKIAEIL</sequence>
<dbReference type="EMBL" id="VSRR010000701">
    <property type="protein sequence ID" value="MPC18669.1"/>
    <property type="molecule type" value="Genomic_DNA"/>
</dbReference>
<organism evidence="1 2">
    <name type="scientific">Portunus trituberculatus</name>
    <name type="common">Swimming crab</name>
    <name type="synonym">Neptunus trituberculatus</name>
    <dbReference type="NCBI Taxonomy" id="210409"/>
    <lineage>
        <taxon>Eukaryota</taxon>
        <taxon>Metazoa</taxon>
        <taxon>Ecdysozoa</taxon>
        <taxon>Arthropoda</taxon>
        <taxon>Crustacea</taxon>
        <taxon>Multicrustacea</taxon>
        <taxon>Malacostraca</taxon>
        <taxon>Eumalacostraca</taxon>
        <taxon>Eucarida</taxon>
        <taxon>Decapoda</taxon>
        <taxon>Pleocyemata</taxon>
        <taxon>Brachyura</taxon>
        <taxon>Eubrachyura</taxon>
        <taxon>Portunoidea</taxon>
        <taxon>Portunidae</taxon>
        <taxon>Portuninae</taxon>
        <taxon>Portunus</taxon>
    </lineage>
</organism>
<evidence type="ECO:0000313" key="2">
    <source>
        <dbReference type="Proteomes" id="UP000324222"/>
    </source>
</evidence>
<dbReference type="Proteomes" id="UP000324222">
    <property type="component" value="Unassembled WGS sequence"/>
</dbReference>
<accession>A0A5B7DBQ4</accession>
<protein>
    <submittedName>
        <fullName evidence="1">Uncharacterized protein</fullName>
    </submittedName>
</protein>
<dbReference type="AlphaFoldDB" id="A0A5B7DBQ4"/>
<evidence type="ECO:0000313" key="1">
    <source>
        <dbReference type="EMBL" id="MPC18669.1"/>
    </source>
</evidence>
<proteinExistence type="predicted"/>
<keyword evidence="2" id="KW-1185">Reference proteome</keyword>